<name>E9GM07_DAPPU</name>
<dbReference type="Proteomes" id="UP000000305">
    <property type="component" value="Unassembled WGS sequence"/>
</dbReference>
<keyword evidence="2" id="KW-1185">Reference proteome</keyword>
<gene>
    <name evidence="1" type="ORF">DAPPUDRAFT_104363</name>
</gene>
<proteinExistence type="predicted"/>
<evidence type="ECO:0000313" key="2">
    <source>
        <dbReference type="Proteomes" id="UP000000305"/>
    </source>
</evidence>
<sequence>MGDVLRSQLLEHASELPWDSRWFGNVCRHNFNVDASVEDSPANQDWIDLMEALEMRRHMLDVDALSVEGDELETTLSRVAQYLVVAAEMDGPGRLRTASPFDKLAQLERELNRISLKTESADGAALLHLLSLMDHVLMLEHYRLPCDWLRLPVRVGVSWTHWQRGSRSGRTAPLDRVSFGSLLGNGDANVVKPSLAIPGRFAALFSDYRERRGGRRSSATGPIGREAGKIEDVKEMLWTDADKMQRADFDPLLNDHRLAVQSLQKLIQGVCHPLRIPFSLYSWKPCRVNSYKLSKPPDAPLDSWKSPVMLDPSGSFWGSPVACSCLPATKWIPWKSGNSRPFCGDAKPTRFQRSISNYLMAVRPLSASASEAQ</sequence>
<evidence type="ECO:0000313" key="1">
    <source>
        <dbReference type="EMBL" id="EFX79473.1"/>
    </source>
</evidence>
<organism evidence="1 2">
    <name type="scientific">Daphnia pulex</name>
    <name type="common">Water flea</name>
    <dbReference type="NCBI Taxonomy" id="6669"/>
    <lineage>
        <taxon>Eukaryota</taxon>
        <taxon>Metazoa</taxon>
        <taxon>Ecdysozoa</taxon>
        <taxon>Arthropoda</taxon>
        <taxon>Crustacea</taxon>
        <taxon>Branchiopoda</taxon>
        <taxon>Diplostraca</taxon>
        <taxon>Cladocera</taxon>
        <taxon>Anomopoda</taxon>
        <taxon>Daphniidae</taxon>
        <taxon>Daphnia</taxon>
    </lineage>
</organism>
<dbReference type="KEGG" id="dpx:DAPPUDRAFT_104363"/>
<protein>
    <submittedName>
        <fullName evidence="1">Uncharacterized protein</fullName>
    </submittedName>
</protein>
<dbReference type="HOGENOM" id="CLU_742402_0_0_1"/>
<dbReference type="InParanoid" id="E9GM07"/>
<dbReference type="EMBL" id="GL732552">
    <property type="protein sequence ID" value="EFX79473.1"/>
    <property type="molecule type" value="Genomic_DNA"/>
</dbReference>
<accession>E9GM07</accession>
<dbReference type="AlphaFoldDB" id="E9GM07"/>
<reference evidence="1 2" key="1">
    <citation type="journal article" date="2011" name="Science">
        <title>The ecoresponsive genome of Daphnia pulex.</title>
        <authorList>
            <person name="Colbourne J.K."/>
            <person name="Pfrender M.E."/>
            <person name="Gilbert D."/>
            <person name="Thomas W.K."/>
            <person name="Tucker A."/>
            <person name="Oakley T.H."/>
            <person name="Tokishita S."/>
            <person name="Aerts A."/>
            <person name="Arnold G.J."/>
            <person name="Basu M.K."/>
            <person name="Bauer D.J."/>
            <person name="Caceres C.E."/>
            <person name="Carmel L."/>
            <person name="Casola C."/>
            <person name="Choi J.H."/>
            <person name="Detter J.C."/>
            <person name="Dong Q."/>
            <person name="Dusheyko S."/>
            <person name="Eads B.D."/>
            <person name="Frohlich T."/>
            <person name="Geiler-Samerotte K.A."/>
            <person name="Gerlach D."/>
            <person name="Hatcher P."/>
            <person name="Jogdeo S."/>
            <person name="Krijgsveld J."/>
            <person name="Kriventseva E.V."/>
            <person name="Kultz D."/>
            <person name="Laforsch C."/>
            <person name="Lindquist E."/>
            <person name="Lopez J."/>
            <person name="Manak J.R."/>
            <person name="Muller J."/>
            <person name="Pangilinan J."/>
            <person name="Patwardhan R.P."/>
            <person name="Pitluck S."/>
            <person name="Pritham E.J."/>
            <person name="Rechtsteiner A."/>
            <person name="Rho M."/>
            <person name="Rogozin I.B."/>
            <person name="Sakarya O."/>
            <person name="Salamov A."/>
            <person name="Schaack S."/>
            <person name="Shapiro H."/>
            <person name="Shiga Y."/>
            <person name="Skalitzky C."/>
            <person name="Smith Z."/>
            <person name="Souvorov A."/>
            <person name="Sung W."/>
            <person name="Tang Z."/>
            <person name="Tsuchiya D."/>
            <person name="Tu H."/>
            <person name="Vos H."/>
            <person name="Wang M."/>
            <person name="Wolf Y.I."/>
            <person name="Yamagata H."/>
            <person name="Yamada T."/>
            <person name="Ye Y."/>
            <person name="Shaw J.R."/>
            <person name="Andrews J."/>
            <person name="Crease T.J."/>
            <person name="Tang H."/>
            <person name="Lucas S.M."/>
            <person name="Robertson H.M."/>
            <person name="Bork P."/>
            <person name="Koonin E.V."/>
            <person name="Zdobnov E.M."/>
            <person name="Grigoriev I.V."/>
            <person name="Lynch M."/>
            <person name="Boore J.L."/>
        </authorList>
    </citation>
    <scope>NUCLEOTIDE SEQUENCE [LARGE SCALE GENOMIC DNA]</scope>
</reference>